<dbReference type="EnsemblMetazoa" id="XM_050656124.1">
    <property type="protein sequence ID" value="XP_050512081.1"/>
    <property type="gene ID" value="LOC114326461"/>
</dbReference>
<organism evidence="1 2">
    <name type="scientific">Diabrotica virgifera virgifera</name>
    <name type="common">western corn rootworm</name>
    <dbReference type="NCBI Taxonomy" id="50390"/>
    <lineage>
        <taxon>Eukaryota</taxon>
        <taxon>Metazoa</taxon>
        <taxon>Ecdysozoa</taxon>
        <taxon>Arthropoda</taxon>
        <taxon>Hexapoda</taxon>
        <taxon>Insecta</taxon>
        <taxon>Pterygota</taxon>
        <taxon>Neoptera</taxon>
        <taxon>Endopterygota</taxon>
        <taxon>Coleoptera</taxon>
        <taxon>Polyphaga</taxon>
        <taxon>Cucujiformia</taxon>
        <taxon>Chrysomeloidea</taxon>
        <taxon>Chrysomelidae</taxon>
        <taxon>Galerucinae</taxon>
        <taxon>Diabroticina</taxon>
        <taxon>Diabroticites</taxon>
        <taxon>Diabrotica</taxon>
    </lineage>
</organism>
<accession>A0ABM5KPH1</accession>
<name>A0ABM5KPH1_DIAVI</name>
<dbReference type="GeneID" id="114326461"/>
<evidence type="ECO:0000313" key="2">
    <source>
        <dbReference type="Proteomes" id="UP001652700"/>
    </source>
</evidence>
<evidence type="ECO:0000313" key="1">
    <source>
        <dbReference type="EnsemblMetazoa" id="XP_050512081.1"/>
    </source>
</evidence>
<dbReference type="Proteomes" id="UP001652700">
    <property type="component" value="Unplaced"/>
</dbReference>
<proteinExistence type="predicted"/>
<dbReference type="RefSeq" id="XP_050512081.1">
    <property type="nucleotide sequence ID" value="XM_050656124.1"/>
</dbReference>
<keyword evidence="2" id="KW-1185">Reference proteome</keyword>
<protein>
    <submittedName>
        <fullName evidence="1">Uncharacterized protein</fullName>
    </submittedName>
</protein>
<reference evidence="1" key="1">
    <citation type="submission" date="2025-05" db="UniProtKB">
        <authorList>
            <consortium name="EnsemblMetazoa"/>
        </authorList>
    </citation>
    <scope>IDENTIFICATION</scope>
</reference>
<sequence>MEKCEKRRGLQNKIEVTEKFDLSETSVGDCRGKATDRKKLCVIFTILILQTTLQAASILPLEQSSTSSVKVKQDGSEYSYSISENKGLATSNIQPLPLIPIIETTLLEKQPLPSLPIIETTLLENQPVKQFLINDLKRVPEKQPVEIKIQDLEKEKLQENLEIKEKSEELLPEQPKLEMPKMPLKEDVNIQKLEKPLEYYQIIPADYRLILPSNLLLEYPQYEYYPYYYRYANHYPYFRLY</sequence>